<proteinExistence type="inferred from homology"/>
<keyword evidence="4 6" id="KW-0378">Hydrolase</keyword>
<accession>A0A940Y919</accession>
<evidence type="ECO:0000256" key="7">
    <source>
        <dbReference type="SAM" id="MobiDB-lite"/>
    </source>
</evidence>
<dbReference type="InterPro" id="IPR043504">
    <property type="entry name" value="Peptidase_S1_PA_chymotrypsin"/>
</dbReference>
<organism evidence="9 10">
    <name type="scientific">Ideonella alba</name>
    <dbReference type="NCBI Taxonomy" id="2824118"/>
    <lineage>
        <taxon>Bacteria</taxon>
        <taxon>Pseudomonadati</taxon>
        <taxon>Pseudomonadota</taxon>
        <taxon>Betaproteobacteria</taxon>
        <taxon>Burkholderiales</taxon>
        <taxon>Sphaerotilaceae</taxon>
        <taxon>Ideonella</taxon>
    </lineage>
</organism>
<keyword evidence="3 6" id="KW-0732">Signal</keyword>
<evidence type="ECO:0000256" key="2">
    <source>
        <dbReference type="ARBA" id="ARBA00022670"/>
    </source>
</evidence>
<evidence type="ECO:0000256" key="4">
    <source>
        <dbReference type="ARBA" id="ARBA00022801"/>
    </source>
</evidence>
<dbReference type="SUPFAM" id="SSF50494">
    <property type="entry name" value="Trypsin-like serine proteases"/>
    <property type="match status" value="1"/>
</dbReference>
<dbReference type="EMBL" id="JAGQDD010000014">
    <property type="protein sequence ID" value="MBQ0932167.1"/>
    <property type="molecule type" value="Genomic_DNA"/>
</dbReference>
<comment type="similarity">
    <text evidence="1 6">Belongs to the peptidase S1B family.</text>
</comment>
<dbReference type="Proteomes" id="UP000676246">
    <property type="component" value="Unassembled WGS sequence"/>
</dbReference>
<keyword evidence="5 6" id="KW-0720">Serine protease</keyword>
<evidence type="ECO:0000313" key="9">
    <source>
        <dbReference type="EMBL" id="MBQ0932167.1"/>
    </source>
</evidence>
<comment type="caution">
    <text evidence="9">The sequence shown here is derived from an EMBL/GenBank/DDBJ whole genome shotgun (WGS) entry which is preliminary data.</text>
</comment>
<dbReference type="EC" id="3.4.21.-" evidence="6"/>
<protein>
    <recommendedName>
        <fullName evidence="6">Serine protease</fullName>
        <ecNumber evidence="6">3.4.21.-</ecNumber>
    </recommendedName>
</protein>
<evidence type="ECO:0000313" key="10">
    <source>
        <dbReference type="Proteomes" id="UP000676246"/>
    </source>
</evidence>
<dbReference type="PANTHER" id="PTHR15462">
    <property type="entry name" value="SERINE PROTEASE"/>
    <property type="match status" value="1"/>
</dbReference>
<feature type="domain" description="Peptidase S1" evidence="8">
    <location>
        <begin position="131"/>
        <end position="313"/>
    </location>
</feature>
<gene>
    <name evidence="9" type="ORF">KAK03_16935</name>
</gene>
<evidence type="ECO:0000256" key="6">
    <source>
        <dbReference type="RuleBase" id="RU004296"/>
    </source>
</evidence>
<keyword evidence="2 6" id="KW-0645">Protease</keyword>
<evidence type="ECO:0000256" key="3">
    <source>
        <dbReference type="ARBA" id="ARBA00022729"/>
    </source>
</evidence>
<keyword evidence="10" id="KW-1185">Reference proteome</keyword>
<dbReference type="InterPro" id="IPR009003">
    <property type="entry name" value="Peptidase_S1_PA"/>
</dbReference>
<dbReference type="GO" id="GO:0004252">
    <property type="term" value="F:serine-type endopeptidase activity"/>
    <property type="evidence" value="ECO:0007669"/>
    <property type="project" value="InterPro"/>
</dbReference>
<dbReference type="AlphaFoldDB" id="A0A940Y919"/>
<feature type="region of interest" description="Disordered" evidence="7">
    <location>
        <begin position="27"/>
        <end position="46"/>
    </location>
</feature>
<dbReference type="Pfam" id="PF00089">
    <property type="entry name" value="Trypsin"/>
    <property type="match status" value="1"/>
</dbReference>
<reference evidence="9 10" key="1">
    <citation type="submission" date="2021-04" db="EMBL/GenBank/DDBJ databases">
        <title>The genome sequence of Ideonella sp. 3Y2.</title>
        <authorList>
            <person name="Liu Y."/>
        </authorList>
    </citation>
    <scope>NUCLEOTIDE SEQUENCE [LARGE SCALE GENOMIC DNA]</scope>
    <source>
        <strain evidence="9 10">3Y2</strain>
    </source>
</reference>
<dbReference type="InterPro" id="IPR050966">
    <property type="entry name" value="Glutamyl_endopeptidase"/>
</dbReference>
<dbReference type="Gene3D" id="2.40.10.10">
    <property type="entry name" value="Trypsin-like serine proteases"/>
    <property type="match status" value="2"/>
</dbReference>
<dbReference type="InterPro" id="IPR001254">
    <property type="entry name" value="Trypsin_dom"/>
</dbReference>
<dbReference type="RefSeq" id="WP_210855520.1">
    <property type="nucleotide sequence ID" value="NZ_JAGQDD010000014.1"/>
</dbReference>
<name>A0A940Y919_9BURK</name>
<dbReference type="PRINTS" id="PR00839">
    <property type="entry name" value="V8PROTEASE"/>
</dbReference>
<dbReference type="PANTHER" id="PTHR15462:SF8">
    <property type="entry name" value="SERINE PROTEASE"/>
    <property type="match status" value="1"/>
</dbReference>
<feature type="chain" id="PRO_5038165679" description="Serine protease" evidence="6">
    <location>
        <begin position="25"/>
        <end position="332"/>
    </location>
</feature>
<evidence type="ECO:0000256" key="5">
    <source>
        <dbReference type="ARBA" id="ARBA00022825"/>
    </source>
</evidence>
<dbReference type="GO" id="GO:0006508">
    <property type="term" value="P:proteolysis"/>
    <property type="evidence" value="ECO:0007669"/>
    <property type="project" value="UniProtKB-KW"/>
</dbReference>
<feature type="signal peptide" evidence="6">
    <location>
        <begin position="1"/>
        <end position="24"/>
    </location>
</feature>
<sequence length="332" mass="34406">MTTHASRRLALCLAGFVSATTASAADVSDAHRSISSDGTPALASSSTAAPAAGFRGRLAPGLAPDAEAEFPAERYSAAEMADFAARYRPMVAPGARGDDHLAPESVLGADRRFRVYPSESGYPYRAVGLLTFNQGTGSYTCTGWLISADTVATAGHCVHSGGTGGVWSNTMRFYPGRNAASAPYGSCTAKRLSSVAGWTKNADENYDYGSVKLNCTVGNTTGWLGRWWTTGSQANLPIAIVGYPGDKPSATQWGGAGRIVASESRKTRYFLDTAGGQSGAPVIQADGTGPGGCEGDCGIAIHAYGADSLGRNSATRITEAVNTNLQNWINTP</sequence>
<evidence type="ECO:0000256" key="1">
    <source>
        <dbReference type="ARBA" id="ARBA00008764"/>
    </source>
</evidence>
<evidence type="ECO:0000259" key="8">
    <source>
        <dbReference type="Pfam" id="PF00089"/>
    </source>
</evidence>
<dbReference type="InterPro" id="IPR008256">
    <property type="entry name" value="Peptidase_S1B"/>
</dbReference>